<dbReference type="EMBL" id="UOGE01000106">
    <property type="protein sequence ID" value="VAX25464.1"/>
    <property type="molecule type" value="Genomic_DNA"/>
</dbReference>
<proteinExistence type="predicted"/>
<sequence length="103" mass="11831">MVSNKYGALNTDTFRRWTQDFNAESKIKIVNVKLPDKPNKNGDYVAVVKMEIHTPSMFGGSFTTHSQINMLLDDKDNKWKIDFLAHTIDEEDFLKAPAEARLK</sequence>
<reference evidence="1" key="1">
    <citation type="submission" date="2018-06" db="EMBL/GenBank/DDBJ databases">
        <authorList>
            <person name="Zhirakovskaya E."/>
        </authorList>
    </citation>
    <scope>NUCLEOTIDE SEQUENCE</scope>
</reference>
<protein>
    <submittedName>
        <fullName evidence="1">Uncharacterized protein</fullName>
    </submittedName>
</protein>
<organism evidence="1">
    <name type="scientific">hydrothermal vent metagenome</name>
    <dbReference type="NCBI Taxonomy" id="652676"/>
    <lineage>
        <taxon>unclassified sequences</taxon>
        <taxon>metagenomes</taxon>
        <taxon>ecological metagenomes</taxon>
    </lineage>
</organism>
<name>A0A3B1CN88_9ZZZZ</name>
<evidence type="ECO:0000313" key="1">
    <source>
        <dbReference type="EMBL" id="VAX25464.1"/>
    </source>
</evidence>
<gene>
    <name evidence="1" type="ORF">MNBD_NITROSPINAE02-1164</name>
</gene>
<accession>A0A3B1CN88</accession>
<dbReference type="AlphaFoldDB" id="A0A3B1CN88"/>